<dbReference type="EMBL" id="CYGX02000012">
    <property type="protein sequence ID" value="SIT37421.1"/>
    <property type="molecule type" value="Genomic_DNA"/>
</dbReference>
<dbReference type="Gene3D" id="3.10.105.10">
    <property type="entry name" value="Dipeptide-binding Protein, Domain 3"/>
    <property type="match status" value="1"/>
</dbReference>
<dbReference type="GO" id="GO:0030288">
    <property type="term" value="C:outer membrane-bounded periplasmic space"/>
    <property type="evidence" value="ECO:0007669"/>
    <property type="project" value="UniProtKB-ARBA"/>
</dbReference>
<dbReference type="SUPFAM" id="SSF53850">
    <property type="entry name" value="Periplasmic binding protein-like II"/>
    <property type="match status" value="1"/>
</dbReference>
<sequence length="567" mass="60905">MCASLSPGLDEFGGLEVHDATHRRSPAIPAKNWTCSTLDEGAGTVSDENKPGGFSRRDMMRVLAAGGILATGAGGMLAGASKALADTPKKGGKIRAAYDASSTADTLDPAKGSTGTDYIRFFMFYSGLTQFDASLTPQPALAESFASSDAKVWIVKLRKGVTFHDGKSLDTADVVYSLLRHKNPATGSKVKSVADQFDDIKATGPNEIQITLTQPNADLPSILATPQLVIVKNGVSDFSTAVGTGPFKVKTFKPGVTTVGVRNANYWRPGKPYLDEVELIGIGDDAARVNALLSGDVHLIAAVDPRATQRIASTPGYAIQETKSGLYTDLIMRRDNPLTGNPDFVQGMKYLFDREQIRNSVFRGYAVVGNDQPIPPSHRYFFAGLPQRPYDLDRAKFHLQKAGAVGATVPPIFATTAANGSIEMAVLMQQSAQKIGVNLTVNRVPTDGYWSNHWMKHPLGFGSINPRPSADVLFTQFFKSDAPWNESGWKNAQFDQLLLAARAETDDAKRKQIYADMQTIVSNEGGIGIPAFLSLLDGYDVKLKGLGAIPTGGMMGFSFAENVWLSA</sequence>
<dbReference type="PANTHER" id="PTHR30290">
    <property type="entry name" value="PERIPLASMIC BINDING COMPONENT OF ABC TRANSPORTER"/>
    <property type="match status" value="1"/>
</dbReference>
<dbReference type="Pfam" id="PF00496">
    <property type="entry name" value="SBP_bac_5"/>
    <property type="match status" value="1"/>
</dbReference>
<dbReference type="Gene3D" id="3.40.190.10">
    <property type="entry name" value="Periplasmic binding protein-like II"/>
    <property type="match status" value="1"/>
</dbReference>
<evidence type="ECO:0000313" key="4">
    <source>
        <dbReference type="EMBL" id="SIT37421.1"/>
    </source>
</evidence>
<protein>
    <submittedName>
        <fullName evidence="4">ABC peptide/opine/nickel family transporter, periplasmic ligand binding protein</fullName>
    </submittedName>
</protein>
<dbReference type="GO" id="GO:0015833">
    <property type="term" value="P:peptide transport"/>
    <property type="evidence" value="ECO:0007669"/>
    <property type="project" value="TreeGrafter"/>
</dbReference>
<organism evidence="4 5">
    <name type="scientific">Paraburkholderia ribeironis</name>
    <dbReference type="NCBI Taxonomy" id="1247936"/>
    <lineage>
        <taxon>Bacteria</taxon>
        <taxon>Pseudomonadati</taxon>
        <taxon>Pseudomonadota</taxon>
        <taxon>Betaproteobacteria</taxon>
        <taxon>Burkholderiales</taxon>
        <taxon>Burkholderiaceae</taxon>
        <taxon>Paraburkholderia</taxon>
    </lineage>
</organism>
<comment type="similarity">
    <text evidence="1">Belongs to the bacterial solute-binding protein 5 family.</text>
</comment>
<feature type="domain" description="Solute-binding protein family 5" evidence="3">
    <location>
        <begin position="136"/>
        <end position="483"/>
    </location>
</feature>
<dbReference type="InterPro" id="IPR030678">
    <property type="entry name" value="Peptide/Ni-bd"/>
</dbReference>
<dbReference type="GO" id="GO:1904680">
    <property type="term" value="F:peptide transmembrane transporter activity"/>
    <property type="evidence" value="ECO:0007669"/>
    <property type="project" value="TreeGrafter"/>
</dbReference>
<evidence type="ECO:0000313" key="5">
    <source>
        <dbReference type="Proteomes" id="UP000187012"/>
    </source>
</evidence>
<dbReference type="CDD" id="cd08503">
    <property type="entry name" value="PBP2_NikA_DppA_OppA_like_17"/>
    <property type="match status" value="1"/>
</dbReference>
<dbReference type="PANTHER" id="PTHR30290:SF38">
    <property type="entry name" value="D,D-DIPEPTIDE-BINDING PERIPLASMIC PROTEIN DDPA-RELATED"/>
    <property type="match status" value="1"/>
</dbReference>
<keyword evidence="2" id="KW-0732">Signal</keyword>
<dbReference type="GO" id="GO:0043190">
    <property type="term" value="C:ATP-binding cassette (ABC) transporter complex"/>
    <property type="evidence" value="ECO:0007669"/>
    <property type="project" value="InterPro"/>
</dbReference>
<dbReference type="AlphaFoldDB" id="A0A1N7RQL4"/>
<dbReference type="STRING" id="1247936.BN2475_120014"/>
<accession>A0A1N7RQL4</accession>
<dbReference type="PROSITE" id="PS51318">
    <property type="entry name" value="TAT"/>
    <property type="match status" value="1"/>
</dbReference>
<dbReference type="InterPro" id="IPR006311">
    <property type="entry name" value="TAT_signal"/>
</dbReference>
<dbReference type="PIRSF" id="PIRSF002741">
    <property type="entry name" value="MppA"/>
    <property type="match status" value="1"/>
</dbReference>
<evidence type="ECO:0000256" key="2">
    <source>
        <dbReference type="ARBA" id="ARBA00022729"/>
    </source>
</evidence>
<proteinExistence type="inferred from homology"/>
<gene>
    <name evidence="4" type="ORF">BN2475_120014</name>
</gene>
<evidence type="ECO:0000259" key="3">
    <source>
        <dbReference type="Pfam" id="PF00496"/>
    </source>
</evidence>
<name>A0A1N7RQL4_9BURK</name>
<dbReference type="Proteomes" id="UP000187012">
    <property type="component" value="Unassembled WGS sequence"/>
</dbReference>
<reference evidence="4 5" key="1">
    <citation type="submission" date="2016-12" db="EMBL/GenBank/DDBJ databases">
        <authorList>
            <person name="Song W.-J."/>
            <person name="Kurnit D.M."/>
        </authorList>
    </citation>
    <scope>NUCLEOTIDE SEQUENCE [LARGE SCALE GENOMIC DNA]</scope>
    <source>
        <strain evidence="4 5">STM7296</strain>
    </source>
</reference>
<keyword evidence="5" id="KW-1185">Reference proteome</keyword>
<evidence type="ECO:0000256" key="1">
    <source>
        <dbReference type="ARBA" id="ARBA00005695"/>
    </source>
</evidence>
<dbReference type="InterPro" id="IPR039424">
    <property type="entry name" value="SBP_5"/>
</dbReference>
<dbReference type="InterPro" id="IPR000914">
    <property type="entry name" value="SBP_5_dom"/>
</dbReference>